<dbReference type="PROSITE" id="PS50801">
    <property type="entry name" value="STAS"/>
    <property type="match status" value="1"/>
</dbReference>
<dbReference type="Gene3D" id="3.30.750.24">
    <property type="entry name" value="STAS domain"/>
    <property type="match status" value="1"/>
</dbReference>
<gene>
    <name evidence="2" type="ORF">ATL51_4060</name>
</gene>
<dbReference type="PANTHER" id="PTHR33495">
    <property type="entry name" value="ANTI-SIGMA FACTOR ANTAGONIST TM_1081-RELATED-RELATED"/>
    <property type="match status" value="1"/>
</dbReference>
<dbReference type="InterPro" id="IPR036513">
    <property type="entry name" value="STAS_dom_sf"/>
</dbReference>
<name>A0AA44US11_PSEA5</name>
<evidence type="ECO:0000313" key="2">
    <source>
        <dbReference type="EMBL" id="PKB32336.1"/>
    </source>
</evidence>
<protein>
    <submittedName>
        <fullName evidence="2">Anti-anti-sigma factor</fullName>
    </submittedName>
</protein>
<accession>A0AA44US11</accession>
<feature type="domain" description="STAS" evidence="1">
    <location>
        <begin position="24"/>
        <end position="106"/>
    </location>
</feature>
<dbReference type="EMBL" id="PHUJ01000003">
    <property type="protein sequence ID" value="PKB32336.1"/>
    <property type="molecule type" value="Genomic_DNA"/>
</dbReference>
<dbReference type="AlphaFoldDB" id="A0AA44US11"/>
<proteinExistence type="predicted"/>
<sequence>MTLLSRTGTRLARIEAGVARAAPVRVLRPRGEVDACSAPRLRDDLRREVEACPAVVAVDLSDLEFLGVAGLSVLLEAEQFADERGTAVLLVGSPAPPVERLLGLVGWPVAADAVVTARGIPW</sequence>
<evidence type="ECO:0000259" key="1">
    <source>
        <dbReference type="PROSITE" id="PS50801"/>
    </source>
</evidence>
<comment type="caution">
    <text evidence="2">The sequence shown here is derived from an EMBL/GenBank/DDBJ whole genome shotgun (WGS) entry which is preliminary data.</text>
</comment>
<dbReference type="RefSeq" id="WP_100879559.1">
    <property type="nucleotide sequence ID" value="NZ_JBICSI010000006.1"/>
</dbReference>
<dbReference type="PANTHER" id="PTHR33495:SF2">
    <property type="entry name" value="ANTI-SIGMA FACTOR ANTAGONIST TM_1081-RELATED"/>
    <property type="match status" value="1"/>
</dbReference>
<dbReference type="Proteomes" id="UP000232453">
    <property type="component" value="Unassembled WGS sequence"/>
</dbReference>
<organism evidence="2 3">
    <name type="scientific">Pseudonocardia alni</name>
    <name type="common">Amycolata alni</name>
    <dbReference type="NCBI Taxonomy" id="33907"/>
    <lineage>
        <taxon>Bacteria</taxon>
        <taxon>Bacillati</taxon>
        <taxon>Actinomycetota</taxon>
        <taxon>Actinomycetes</taxon>
        <taxon>Pseudonocardiales</taxon>
        <taxon>Pseudonocardiaceae</taxon>
        <taxon>Pseudonocardia</taxon>
    </lineage>
</organism>
<evidence type="ECO:0000313" key="3">
    <source>
        <dbReference type="Proteomes" id="UP000232453"/>
    </source>
</evidence>
<dbReference type="Pfam" id="PF01740">
    <property type="entry name" value="STAS"/>
    <property type="match status" value="1"/>
</dbReference>
<reference evidence="2 3" key="1">
    <citation type="submission" date="2017-11" db="EMBL/GenBank/DDBJ databases">
        <title>Sequencing the genomes of 1000 actinobacteria strains.</title>
        <authorList>
            <person name="Klenk H.-P."/>
        </authorList>
    </citation>
    <scope>NUCLEOTIDE SEQUENCE [LARGE SCALE GENOMIC DNA]</scope>
    <source>
        <strain evidence="2 3">DSM 44104</strain>
    </source>
</reference>
<dbReference type="SUPFAM" id="SSF52091">
    <property type="entry name" value="SpoIIaa-like"/>
    <property type="match status" value="1"/>
</dbReference>
<dbReference type="InterPro" id="IPR002645">
    <property type="entry name" value="STAS_dom"/>
</dbReference>
<dbReference type="CDD" id="cd07043">
    <property type="entry name" value="STAS_anti-anti-sigma_factors"/>
    <property type="match status" value="1"/>
</dbReference>
<dbReference type="GO" id="GO:0043856">
    <property type="term" value="F:anti-sigma factor antagonist activity"/>
    <property type="evidence" value="ECO:0007669"/>
    <property type="project" value="TreeGrafter"/>
</dbReference>